<proteinExistence type="predicted"/>
<keyword evidence="2" id="KW-1185">Reference proteome</keyword>
<dbReference type="EMBL" id="JWIN03000033">
    <property type="protein sequence ID" value="KAB1254937.1"/>
    <property type="molecule type" value="Genomic_DNA"/>
</dbReference>
<dbReference type="AlphaFoldDB" id="A0A5N4C7U4"/>
<sequence length="69" mass="7382">MWARRGENRGSACLCSWDLPGCPSCLMRGETSWAPPQTAVPFSTSRMPVASGGPPSSKLSLLSEDCYFG</sequence>
<protein>
    <submittedName>
        <fullName evidence="1">Uncharacterized protein</fullName>
    </submittedName>
</protein>
<dbReference type="Proteomes" id="UP000299084">
    <property type="component" value="Unassembled WGS sequence"/>
</dbReference>
<evidence type="ECO:0000313" key="2">
    <source>
        <dbReference type="Proteomes" id="UP000299084"/>
    </source>
</evidence>
<accession>A0A5N4C7U4</accession>
<reference evidence="1 2" key="1">
    <citation type="journal article" date="2019" name="Mol. Ecol. Resour.">
        <title>Improving Illumina assemblies with Hi-C and long reads: an example with the North African dromedary.</title>
        <authorList>
            <person name="Elbers J.P."/>
            <person name="Rogers M.F."/>
            <person name="Perelman P.L."/>
            <person name="Proskuryakova A.A."/>
            <person name="Serdyukova N.A."/>
            <person name="Johnson W.E."/>
            <person name="Horin P."/>
            <person name="Corander J."/>
            <person name="Murphy D."/>
            <person name="Burger P.A."/>
        </authorList>
    </citation>
    <scope>NUCLEOTIDE SEQUENCE [LARGE SCALE GENOMIC DNA]</scope>
    <source>
        <strain evidence="1">Drom800</strain>
        <tissue evidence="1">Blood</tissue>
    </source>
</reference>
<evidence type="ECO:0000313" key="1">
    <source>
        <dbReference type="EMBL" id="KAB1254937.1"/>
    </source>
</evidence>
<organism evidence="1 2">
    <name type="scientific">Camelus dromedarius</name>
    <name type="common">Dromedary</name>
    <name type="synonym">Arabian camel</name>
    <dbReference type="NCBI Taxonomy" id="9838"/>
    <lineage>
        <taxon>Eukaryota</taxon>
        <taxon>Metazoa</taxon>
        <taxon>Chordata</taxon>
        <taxon>Craniata</taxon>
        <taxon>Vertebrata</taxon>
        <taxon>Euteleostomi</taxon>
        <taxon>Mammalia</taxon>
        <taxon>Eutheria</taxon>
        <taxon>Laurasiatheria</taxon>
        <taxon>Artiodactyla</taxon>
        <taxon>Tylopoda</taxon>
        <taxon>Camelidae</taxon>
        <taxon>Camelus</taxon>
    </lineage>
</organism>
<comment type="caution">
    <text evidence="1">The sequence shown here is derived from an EMBL/GenBank/DDBJ whole genome shotgun (WGS) entry which is preliminary data.</text>
</comment>
<gene>
    <name evidence="1" type="ORF">Cadr_000028913</name>
</gene>
<name>A0A5N4C7U4_CAMDR</name>